<dbReference type="SUPFAM" id="SSF48371">
    <property type="entry name" value="ARM repeat"/>
    <property type="match status" value="1"/>
</dbReference>
<feature type="compositionally biased region" description="Low complexity" evidence="1">
    <location>
        <begin position="55"/>
        <end position="64"/>
    </location>
</feature>
<dbReference type="KEGG" id="gaw:V144x_21990"/>
<protein>
    <recommendedName>
        <fullName evidence="4">HEAT repeat protein</fullName>
    </recommendedName>
</protein>
<dbReference type="EMBL" id="CP037920">
    <property type="protein sequence ID" value="QDT96741.1"/>
    <property type="molecule type" value="Genomic_DNA"/>
</dbReference>
<dbReference type="InterPro" id="IPR016024">
    <property type="entry name" value="ARM-type_fold"/>
</dbReference>
<sequence length="454" mass="50838">MKELSVRQSICSSQVISRVGTLIARPAGFSLLVVGLLFSSNSSLLGQQPAPPAKPVADQPNANPAAPPKDDALDKIKELMTIEEAVNFRKTKLRKFDDLLRSGKISGNADKKLIAEGARYELYLMTMKQNPHKPAEKTDLKKLRLNILRDIQFSGRVSGNSQARELYLAELTKRAEDLFNNHRLVRFNAVVLLSQLDLKDEDRRKKVKRTAYTLAYAPLVKIISSKTQPVELKIIAANGLGRIGRMGDPTNALRIKIVEAIIPELEQSQKEHSWYQRSLVDALGSLNITDNLARRPIVVNALLKTMSDPKRTWGVRSAAAYNLGKLPLKANSDIKLITYSIVDLTRKMVAAYNQNNNARFWKRCFWNVYLAFKPEFANQNNGLFKKQVNQTVVNDAYKQIIKPVATILQPGPAPKIPAETTKSMDNWLKKNLPKNFRVAPGQVKPPNQKVAEGN</sequence>
<proteinExistence type="predicted"/>
<dbReference type="Proteomes" id="UP000318704">
    <property type="component" value="Chromosome"/>
</dbReference>
<organism evidence="2 3">
    <name type="scientific">Gimesia aquarii</name>
    <dbReference type="NCBI Taxonomy" id="2527964"/>
    <lineage>
        <taxon>Bacteria</taxon>
        <taxon>Pseudomonadati</taxon>
        <taxon>Planctomycetota</taxon>
        <taxon>Planctomycetia</taxon>
        <taxon>Planctomycetales</taxon>
        <taxon>Planctomycetaceae</taxon>
        <taxon>Gimesia</taxon>
    </lineage>
</organism>
<dbReference type="InterPro" id="IPR011989">
    <property type="entry name" value="ARM-like"/>
</dbReference>
<gene>
    <name evidence="2" type="ORF">V144x_21990</name>
</gene>
<reference evidence="2 3" key="1">
    <citation type="submission" date="2019-03" db="EMBL/GenBank/DDBJ databases">
        <title>Deep-cultivation of Planctomycetes and their phenomic and genomic characterization uncovers novel biology.</title>
        <authorList>
            <person name="Wiegand S."/>
            <person name="Jogler M."/>
            <person name="Boedeker C."/>
            <person name="Pinto D."/>
            <person name="Vollmers J."/>
            <person name="Rivas-Marin E."/>
            <person name="Kohn T."/>
            <person name="Peeters S.H."/>
            <person name="Heuer A."/>
            <person name="Rast P."/>
            <person name="Oberbeckmann S."/>
            <person name="Bunk B."/>
            <person name="Jeske O."/>
            <person name="Meyerdierks A."/>
            <person name="Storesund J.E."/>
            <person name="Kallscheuer N."/>
            <person name="Luecker S."/>
            <person name="Lage O.M."/>
            <person name="Pohl T."/>
            <person name="Merkel B.J."/>
            <person name="Hornburger P."/>
            <person name="Mueller R.-W."/>
            <person name="Bruemmer F."/>
            <person name="Labrenz M."/>
            <person name="Spormann A.M."/>
            <person name="Op den Camp H."/>
            <person name="Overmann J."/>
            <person name="Amann R."/>
            <person name="Jetten M.S.M."/>
            <person name="Mascher T."/>
            <person name="Medema M.H."/>
            <person name="Devos D.P."/>
            <person name="Kaster A.-K."/>
            <person name="Ovreas L."/>
            <person name="Rohde M."/>
            <person name="Galperin M.Y."/>
            <person name="Jogler C."/>
        </authorList>
    </citation>
    <scope>NUCLEOTIDE SEQUENCE [LARGE SCALE GENOMIC DNA]</scope>
    <source>
        <strain evidence="2 3">V144</strain>
    </source>
</reference>
<feature type="region of interest" description="Disordered" evidence="1">
    <location>
        <begin position="47"/>
        <end position="69"/>
    </location>
</feature>
<dbReference type="AlphaFoldDB" id="A0A517VUR2"/>
<evidence type="ECO:0000256" key="1">
    <source>
        <dbReference type="SAM" id="MobiDB-lite"/>
    </source>
</evidence>
<accession>A0A517VUR2</accession>
<evidence type="ECO:0000313" key="3">
    <source>
        <dbReference type="Proteomes" id="UP000318704"/>
    </source>
</evidence>
<evidence type="ECO:0000313" key="2">
    <source>
        <dbReference type="EMBL" id="QDT96741.1"/>
    </source>
</evidence>
<name>A0A517VUR2_9PLAN</name>
<evidence type="ECO:0008006" key="4">
    <source>
        <dbReference type="Google" id="ProtNLM"/>
    </source>
</evidence>
<dbReference type="Gene3D" id="1.25.10.10">
    <property type="entry name" value="Leucine-rich Repeat Variant"/>
    <property type="match status" value="1"/>
</dbReference>